<keyword evidence="3" id="KW-1185">Reference proteome</keyword>
<reference evidence="2" key="1">
    <citation type="submission" date="2021-11" db="EMBL/GenBank/DDBJ databases">
        <authorList>
            <person name="Herlambang A."/>
            <person name="Guo Y."/>
            <person name="Takashima Y."/>
            <person name="Nishizawa T."/>
        </authorList>
    </citation>
    <scope>NUCLEOTIDE SEQUENCE</scope>
    <source>
        <strain evidence="2">E1425</strain>
    </source>
</reference>
<proteinExistence type="predicted"/>
<feature type="chain" id="PRO_5040466600" evidence="1">
    <location>
        <begin position="25"/>
        <end position="66"/>
    </location>
</feature>
<accession>A0A9P3LVZ0</accession>
<evidence type="ECO:0000313" key="2">
    <source>
        <dbReference type="EMBL" id="GJJ72504.1"/>
    </source>
</evidence>
<dbReference type="EMBL" id="BQFW01000007">
    <property type="protein sequence ID" value="GJJ72504.1"/>
    <property type="molecule type" value="Genomic_DNA"/>
</dbReference>
<keyword evidence="1" id="KW-0732">Signal</keyword>
<gene>
    <name evidence="2" type="ORF">EMPS_04862</name>
</gene>
<name>A0A9P3LVZ0_9FUNG</name>
<evidence type="ECO:0000313" key="3">
    <source>
        <dbReference type="Proteomes" id="UP000827284"/>
    </source>
</evidence>
<feature type="signal peptide" evidence="1">
    <location>
        <begin position="1"/>
        <end position="24"/>
    </location>
</feature>
<sequence>MIFNFYKTLLAAFVVAALVSLVQAKCIAANQSCKNTKHKCCPGTKCINRYKDGLICMRQPPNAGSA</sequence>
<reference evidence="2" key="2">
    <citation type="journal article" date="2022" name="Microbiol. Resour. Announc.">
        <title>Whole-Genome Sequence of Entomortierella parvispora E1425, a Mucoromycotan Fungus Associated with Burkholderiaceae-Related Endosymbiotic Bacteria.</title>
        <authorList>
            <person name="Herlambang A."/>
            <person name="Guo Y."/>
            <person name="Takashima Y."/>
            <person name="Narisawa K."/>
            <person name="Ohta H."/>
            <person name="Nishizawa T."/>
        </authorList>
    </citation>
    <scope>NUCLEOTIDE SEQUENCE</scope>
    <source>
        <strain evidence="2">E1425</strain>
    </source>
</reference>
<comment type="caution">
    <text evidence="2">The sequence shown here is derived from an EMBL/GenBank/DDBJ whole genome shotgun (WGS) entry which is preliminary data.</text>
</comment>
<protein>
    <submittedName>
        <fullName evidence="2">Uncharacterized protein</fullName>
    </submittedName>
</protein>
<dbReference type="AlphaFoldDB" id="A0A9P3LVZ0"/>
<evidence type="ECO:0000256" key="1">
    <source>
        <dbReference type="SAM" id="SignalP"/>
    </source>
</evidence>
<organism evidence="2 3">
    <name type="scientific">Entomortierella parvispora</name>
    <dbReference type="NCBI Taxonomy" id="205924"/>
    <lineage>
        <taxon>Eukaryota</taxon>
        <taxon>Fungi</taxon>
        <taxon>Fungi incertae sedis</taxon>
        <taxon>Mucoromycota</taxon>
        <taxon>Mortierellomycotina</taxon>
        <taxon>Mortierellomycetes</taxon>
        <taxon>Mortierellales</taxon>
        <taxon>Mortierellaceae</taxon>
        <taxon>Entomortierella</taxon>
    </lineage>
</organism>
<dbReference type="Proteomes" id="UP000827284">
    <property type="component" value="Unassembled WGS sequence"/>
</dbReference>